<feature type="transmembrane region" description="Helical" evidence="1">
    <location>
        <begin position="113"/>
        <end position="131"/>
    </location>
</feature>
<organism evidence="2 3">
    <name type="scientific">Spiroplasma corruscae</name>
    <dbReference type="NCBI Taxonomy" id="216934"/>
    <lineage>
        <taxon>Bacteria</taxon>
        <taxon>Bacillati</taxon>
        <taxon>Mycoplasmatota</taxon>
        <taxon>Mollicutes</taxon>
        <taxon>Entomoplasmatales</taxon>
        <taxon>Spiroplasmataceae</taxon>
        <taxon>Spiroplasma</taxon>
    </lineage>
</organism>
<dbReference type="EMBL" id="CP022535">
    <property type="protein sequence ID" value="ASP28213.1"/>
    <property type="molecule type" value="Genomic_DNA"/>
</dbReference>
<evidence type="ECO:0000313" key="3">
    <source>
        <dbReference type="Proteomes" id="UP000203229"/>
    </source>
</evidence>
<dbReference type="AlphaFoldDB" id="A0A222EPJ2"/>
<name>A0A222EPJ2_9MOLU</name>
<gene>
    <name evidence="2" type="ORF">SCORR_v1c04390</name>
</gene>
<feature type="transmembrane region" description="Helical" evidence="1">
    <location>
        <begin position="58"/>
        <end position="79"/>
    </location>
</feature>
<dbReference type="RefSeq" id="WP_094048740.1">
    <property type="nucleotide sequence ID" value="NZ_CP022535.1"/>
</dbReference>
<dbReference type="OrthoDB" id="389082at2"/>
<evidence type="ECO:0000313" key="2">
    <source>
        <dbReference type="EMBL" id="ASP28213.1"/>
    </source>
</evidence>
<keyword evidence="1" id="KW-0472">Membrane</keyword>
<evidence type="ECO:0000256" key="1">
    <source>
        <dbReference type="SAM" id="Phobius"/>
    </source>
</evidence>
<sequence length="290" mass="34930">MKGKNDTNSNLLKDYKKEIKKYIKFIPVNFIVYIVDICVFISLFTLFIVNRFFESDYISWSIIALCLYTMFRFSFLNWFQKNKYYKKIVVYNFKEKVGDGEMLIQREVSYNSINFWIIIIIINLSTAFFANYEVATFLSNVKIMLALTNTALNMLLLPSFLFSFQQIGQIDKNVASNYHNLLKDQFFSNKSLFDDVEFEDYYLHLKFKKNNLVSRNGLFIYINKDDVKVKDQQGLVNINKKILKIYKELWESYYHFLEEKSDIKVSKSRLHTQYWIERIYDHIFEDFFNL</sequence>
<keyword evidence="1" id="KW-1133">Transmembrane helix</keyword>
<keyword evidence="3" id="KW-1185">Reference proteome</keyword>
<feature type="transmembrane region" description="Helical" evidence="1">
    <location>
        <begin position="143"/>
        <end position="164"/>
    </location>
</feature>
<feature type="transmembrane region" description="Helical" evidence="1">
    <location>
        <begin position="30"/>
        <end position="52"/>
    </location>
</feature>
<protein>
    <submittedName>
        <fullName evidence="2">Uncharacterized protein</fullName>
    </submittedName>
</protein>
<keyword evidence="1" id="KW-0812">Transmembrane</keyword>
<accession>A0A222EPJ2</accession>
<dbReference type="KEGG" id="scou:SCORR_v1c04390"/>
<proteinExistence type="predicted"/>
<reference evidence="2 3" key="1">
    <citation type="submission" date="2017-07" db="EMBL/GenBank/DDBJ databases">
        <title>Complete genome sequence of Spiroplasma corruscae EC-1 (DSM 19793).</title>
        <authorList>
            <person name="Tsai Y.-M."/>
            <person name="Lo W.-S."/>
            <person name="Kuo C.-H."/>
        </authorList>
    </citation>
    <scope>NUCLEOTIDE SEQUENCE [LARGE SCALE GENOMIC DNA]</scope>
    <source>
        <strain evidence="2 3">EC-1</strain>
    </source>
</reference>
<dbReference type="Proteomes" id="UP000203229">
    <property type="component" value="Chromosome"/>
</dbReference>